<feature type="compositionally biased region" description="Basic and acidic residues" evidence="1">
    <location>
        <begin position="750"/>
        <end position="761"/>
    </location>
</feature>
<accession>A0A6A4I2L2</accession>
<feature type="region of interest" description="Disordered" evidence="1">
    <location>
        <begin position="198"/>
        <end position="225"/>
    </location>
</feature>
<dbReference type="Pfam" id="PF00621">
    <property type="entry name" value="RhoGEF"/>
    <property type="match status" value="1"/>
</dbReference>
<dbReference type="InterPro" id="IPR000219">
    <property type="entry name" value="DH_dom"/>
</dbReference>
<proteinExistence type="predicted"/>
<feature type="domain" description="DH" evidence="2">
    <location>
        <begin position="158"/>
        <end position="379"/>
    </location>
</feature>
<feature type="compositionally biased region" description="Polar residues" evidence="1">
    <location>
        <begin position="668"/>
        <end position="695"/>
    </location>
</feature>
<dbReference type="Proteomes" id="UP000799118">
    <property type="component" value="Unassembled WGS sequence"/>
</dbReference>
<sequence>MASFEDTVQILPRSRRVQTVRPRSTYDAPFPTYSPIVVAPVPPTLPTRSPLRPPPARSAISASSTEPAVSSAAFIKLSTPTPSSEDDFDPTTMPLSFQMRNRSFPSLNGLSDGLPDDGEVSKPLPLRPVSPVALSPMEDEAASSTSSLGQQPTPTFTKRQHALHELLASERAYASDLALVRELYIPLAIGHPMLSSLPISSPQSSASSSRTLSTASDSSTSSNAPMTTEDAKLIFNNISELALFSDTFCDSLQDALGAVVEGGTGEDCVGALFRRTLPEMQRPYKQYIIRQGAADEHLQSLPKTPALEAYFAQTRAYSTSVSHAWDLHSLLIKPVQRLLKYPLLLGTILDETPEAHPDKENLRIAKAEIEELARAVNEERRRTEVVKGVLSGDPKKKLSTSKHRDFGMKSLRRTQTSDSGSMEAAKVEHLEAELKKVEVFAQQFAKNVVNWSKSMTAVMQNLRIWAISFGKVIGLSEEQGSEAFDAFIGLLEQYLAPLCLELETVINERLLKEVALLLATMQQPMKLLESMNEQEPFHYHLLTMNVTPKNRPPPALLEASTNYLALRGQLSKELPRYLELLNRGIAISIRRLADIQTQFWQDVRDRWGELWEMLRVDGEMNAGADETIGVWLARWSDVDEVVKSLGITSERRLYQEPLRPILSPQTPPASASTFSLQTPSLKSSRSSGPVANNVVNMLHSLDPHVPVSSPHRLSSPPPAYKNRGRGHSDASRRSHESSESLKSPASVKSGKKEKEHKEKTPKIRSNPPPEDWSDILVPILLPPRTKSMPPPSKSAKTTSVSSSSSSSSKPPVIDLSPIDDVAFFPPPQPLPEDERGRHDRKPSFRRKLSETLRSSSKPRSGRPGSSKGVASSVSSPPPSSYKEDAVFPVQMNLRRDSWSSAKAKYSCQVVHPCKPPAVVSYFSFPFFTLVEGDTYEILQEAGHPSIHPKLPLYVDDGEDCLLLCRNEAGAVGWALASFLEPMGAPVS</sequence>
<protein>
    <recommendedName>
        <fullName evidence="2">DH domain-containing protein</fullName>
    </recommendedName>
</protein>
<evidence type="ECO:0000313" key="4">
    <source>
        <dbReference type="Proteomes" id="UP000799118"/>
    </source>
</evidence>
<dbReference type="InterPro" id="IPR027267">
    <property type="entry name" value="AH/BAR_dom_sf"/>
</dbReference>
<dbReference type="GO" id="GO:0005085">
    <property type="term" value="F:guanyl-nucleotide exchange factor activity"/>
    <property type="evidence" value="ECO:0007669"/>
    <property type="project" value="InterPro"/>
</dbReference>
<evidence type="ECO:0000256" key="1">
    <source>
        <dbReference type="SAM" id="MobiDB-lite"/>
    </source>
</evidence>
<reference evidence="3" key="1">
    <citation type="journal article" date="2019" name="Environ. Microbiol.">
        <title>Fungal ecological strategies reflected in gene transcription - a case study of two litter decomposers.</title>
        <authorList>
            <person name="Barbi F."/>
            <person name="Kohler A."/>
            <person name="Barry K."/>
            <person name="Baskaran P."/>
            <person name="Daum C."/>
            <person name="Fauchery L."/>
            <person name="Ihrmark K."/>
            <person name="Kuo A."/>
            <person name="LaButti K."/>
            <person name="Lipzen A."/>
            <person name="Morin E."/>
            <person name="Grigoriev I.V."/>
            <person name="Henrissat B."/>
            <person name="Lindahl B."/>
            <person name="Martin F."/>
        </authorList>
    </citation>
    <scope>NUCLEOTIDE SEQUENCE</scope>
    <source>
        <strain evidence="3">JB14</strain>
    </source>
</reference>
<dbReference type="PANTHER" id="PTHR22834:SF20">
    <property type="entry name" value="SH3 DOMAIN-CONTAINING PROTEIN"/>
    <property type="match status" value="1"/>
</dbReference>
<dbReference type="GO" id="GO:0032955">
    <property type="term" value="P:regulation of division septum assembly"/>
    <property type="evidence" value="ECO:0007669"/>
    <property type="project" value="TreeGrafter"/>
</dbReference>
<dbReference type="GO" id="GO:0005737">
    <property type="term" value="C:cytoplasm"/>
    <property type="evidence" value="ECO:0007669"/>
    <property type="project" value="TreeGrafter"/>
</dbReference>
<dbReference type="SMART" id="SM00325">
    <property type="entry name" value="RhoGEF"/>
    <property type="match status" value="1"/>
</dbReference>
<dbReference type="OrthoDB" id="10256089at2759"/>
<dbReference type="Gene3D" id="1.20.900.10">
    <property type="entry name" value="Dbl homology (DH) domain"/>
    <property type="match status" value="1"/>
</dbReference>
<keyword evidence="4" id="KW-1185">Reference proteome</keyword>
<dbReference type="EMBL" id="ML769414">
    <property type="protein sequence ID" value="KAE9404766.1"/>
    <property type="molecule type" value="Genomic_DNA"/>
</dbReference>
<feature type="region of interest" description="Disordered" evidence="1">
    <location>
        <begin position="106"/>
        <end position="157"/>
    </location>
</feature>
<feature type="compositionally biased region" description="Basic and acidic residues" evidence="1">
    <location>
        <begin position="726"/>
        <end position="739"/>
    </location>
</feature>
<dbReference type="SUPFAM" id="SSF48065">
    <property type="entry name" value="DBL homology domain (DH-domain)"/>
    <property type="match status" value="1"/>
</dbReference>
<feature type="compositionally biased region" description="Low complexity" evidence="1">
    <location>
        <begin position="793"/>
        <end position="811"/>
    </location>
</feature>
<gene>
    <name evidence="3" type="ORF">BT96DRAFT_964127</name>
</gene>
<dbReference type="InterPro" id="IPR035899">
    <property type="entry name" value="DBL_dom_sf"/>
</dbReference>
<feature type="compositionally biased region" description="Low complexity" evidence="1">
    <location>
        <begin position="853"/>
        <end position="874"/>
    </location>
</feature>
<organism evidence="3 4">
    <name type="scientific">Gymnopus androsaceus JB14</name>
    <dbReference type="NCBI Taxonomy" id="1447944"/>
    <lineage>
        <taxon>Eukaryota</taxon>
        <taxon>Fungi</taxon>
        <taxon>Dikarya</taxon>
        <taxon>Basidiomycota</taxon>
        <taxon>Agaricomycotina</taxon>
        <taxon>Agaricomycetes</taxon>
        <taxon>Agaricomycetidae</taxon>
        <taxon>Agaricales</taxon>
        <taxon>Marasmiineae</taxon>
        <taxon>Omphalotaceae</taxon>
        <taxon>Gymnopus</taxon>
    </lineage>
</organism>
<feature type="compositionally biased region" description="Polar residues" evidence="1">
    <location>
        <begin position="142"/>
        <end position="157"/>
    </location>
</feature>
<dbReference type="PANTHER" id="PTHR22834">
    <property type="entry name" value="NUCLEAR FUSION PROTEIN FUS2"/>
    <property type="match status" value="1"/>
</dbReference>
<dbReference type="Gene3D" id="1.20.1270.60">
    <property type="entry name" value="Arfaptin homology (AH) domain/BAR domain"/>
    <property type="match status" value="1"/>
</dbReference>
<feature type="region of interest" description="Disordered" evidence="1">
    <location>
        <begin position="658"/>
        <end position="881"/>
    </location>
</feature>
<dbReference type="CDD" id="cd00160">
    <property type="entry name" value="RhoGEF"/>
    <property type="match status" value="1"/>
</dbReference>
<dbReference type="GO" id="GO:0031991">
    <property type="term" value="P:regulation of actomyosin contractile ring contraction"/>
    <property type="evidence" value="ECO:0007669"/>
    <property type="project" value="TreeGrafter"/>
</dbReference>
<evidence type="ECO:0000313" key="3">
    <source>
        <dbReference type="EMBL" id="KAE9404766.1"/>
    </source>
</evidence>
<name>A0A6A4I2L2_9AGAR</name>
<evidence type="ECO:0000259" key="2">
    <source>
        <dbReference type="PROSITE" id="PS50010"/>
    </source>
</evidence>
<dbReference type="PROSITE" id="PS50010">
    <property type="entry name" value="DH_2"/>
    <property type="match status" value="1"/>
</dbReference>
<dbReference type="AlphaFoldDB" id="A0A6A4I2L2"/>
<dbReference type="InterPro" id="IPR051492">
    <property type="entry name" value="Dynamin-Rho_GEF"/>
</dbReference>